<evidence type="ECO:0000313" key="10">
    <source>
        <dbReference type="Proteomes" id="UP000612855"/>
    </source>
</evidence>
<dbReference type="InterPro" id="IPR045621">
    <property type="entry name" value="BPD_transp_1_N"/>
</dbReference>
<dbReference type="Pfam" id="PF00528">
    <property type="entry name" value="BPD_transp_1"/>
    <property type="match status" value="1"/>
</dbReference>
<feature type="transmembrane region" description="Helical" evidence="7">
    <location>
        <begin position="99"/>
        <end position="122"/>
    </location>
</feature>
<feature type="transmembrane region" description="Helical" evidence="7">
    <location>
        <begin position="179"/>
        <end position="198"/>
    </location>
</feature>
<evidence type="ECO:0000256" key="2">
    <source>
        <dbReference type="ARBA" id="ARBA00022448"/>
    </source>
</evidence>
<protein>
    <submittedName>
        <fullName evidence="9">Glutathione ABC transporter permease</fullName>
    </submittedName>
</protein>
<name>A0A916ZV23_9RHOB</name>
<dbReference type="PANTHER" id="PTHR43163">
    <property type="entry name" value="DIPEPTIDE TRANSPORT SYSTEM PERMEASE PROTEIN DPPB-RELATED"/>
    <property type="match status" value="1"/>
</dbReference>
<dbReference type="InterPro" id="IPR035906">
    <property type="entry name" value="MetI-like_sf"/>
</dbReference>
<keyword evidence="4 7" id="KW-0812">Transmembrane</keyword>
<dbReference type="RefSeq" id="WP_188475630.1">
    <property type="nucleotide sequence ID" value="NZ_BMFJ01000001.1"/>
</dbReference>
<keyword evidence="10" id="KW-1185">Reference proteome</keyword>
<feature type="transmembrane region" description="Helical" evidence="7">
    <location>
        <begin position="236"/>
        <end position="263"/>
    </location>
</feature>
<comment type="subcellular location">
    <subcellularLocation>
        <location evidence="1 7">Cell membrane</location>
        <topology evidence="1 7">Multi-pass membrane protein</topology>
    </subcellularLocation>
</comment>
<evidence type="ECO:0000256" key="6">
    <source>
        <dbReference type="ARBA" id="ARBA00023136"/>
    </source>
</evidence>
<comment type="caution">
    <text evidence="9">The sequence shown here is derived from an EMBL/GenBank/DDBJ whole genome shotgun (WGS) entry which is preliminary data.</text>
</comment>
<feature type="transmembrane region" description="Helical" evidence="7">
    <location>
        <begin position="283"/>
        <end position="306"/>
    </location>
</feature>
<dbReference type="Gene3D" id="1.10.3720.10">
    <property type="entry name" value="MetI-like"/>
    <property type="match status" value="1"/>
</dbReference>
<dbReference type="GO" id="GO:0055085">
    <property type="term" value="P:transmembrane transport"/>
    <property type="evidence" value="ECO:0007669"/>
    <property type="project" value="InterPro"/>
</dbReference>
<evidence type="ECO:0000256" key="1">
    <source>
        <dbReference type="ARBA" id="ARBA00004651"/>
    </source>
</evidence>
<dbReference type="InterPro" id="IPR000515">
    <property type="entry name" value="MetI-like"/>
</dbReference>
<evidence type="ECO:0000256" key="7">
    <source>
        <dbReference type="RuleBase" id="RU363032"/>
    </source>
</evidence>
<gene>
    <name evidence="9" type="ORF">GCM10011360_00440</name>
</gene>
<evidence type="ECO:0000256" key="5">
    <source>
        <dbReference type="ARBA" id="ARBA00022989"/>
    </source>
</evidence>
<evidence type="ECO:0000256" key="3">
    <source>
        <dbReference type="ARBA" id="ARBA00022475"/>
    </source>
</evidence>
<feature type="domain" description="ABC transmembrane type-1" evidence="8">
    <location>
        <begin position="95"/>
        <end position="306"/>
    </location>
</feature>
<comment type="similarity">
    <text evidence="7">Belongs to the binding-protein-dependent transport system permease family.</text>
</comment>
<feature type="transmembrane region" description="Helical" evidence="7">
    <location>
        <begin position="12"/>
        <end position="30"/>
    </location>
</feature>
<proteinExistence type="inferred from homology"/>
<keyword evidence="2 7" id="KW-0813">Transport</keyword>
<evidence type="ECO:0000256" key="4">
    <source>
        <dbReference type="ARBA" id="ARBA00022692"/>
    </source>
</evidence>
<accession>A0A916ZV23</accession>
<evidence type="ECO:0000313" key="9">
    <source>
        <dbReference type="EMBL" id="GGE15543.1"/>
    </source>
</evidence>
<dbReference type="AlphaFoldDB" id="A0A916ZV23"/>
<dbReference type="Pfam" id="PF19300">
    <property type="entry name" value="BPD_transp_1_N"/>
    <property type="match status" value="1"/>
</dbReference>
<dbReference type="SUPFAM" id="SSF161098">
    <property type="entry name" value="MetI-like"/>
    <property type="match status" value="1"/>
</dbReference>
<reference evidence="10" key="1">
    <citation type="journal article" date="2019" name="Int. J. Syst. Evol. Microbiol.">
        <title>The Global Catalogue of Microorganisms (GCM) 10K type strain sequencing project: providing services to taxonomists for standard genome sequencing and annotation.</title>
        <authorList>
            <consortium name="The Broad Institute Genomics Platform"/>
            <consortium name="The Broad Institute Genome Sequencing Center for Infectious Disease"/>
            <person name="Wu L."/>
            <person name="Ma J."/>
        </authorList>
    </citation>
    <scope>NUCLEOTIDE SEQUENCE [LARGE SCALE GENOMIC DNA]</scope>
    <source>
        <strain evidence="10">CGMCC 1.12664</strain>
    </source>
</reference>
<organism evidence="9 10">
    <name type="scientific">Primorskyibacter flagellatus</name>
    <dbReference type="NCBI Taxonomy" id="1387277"/>
    <lineage>
        <taxon>Bacteria</taxon>
        <taxon>Pseudomonadati</taxon>
        <taxon>Pseudomonadota</taxon>
        <taxon>Alphaproteobacteria</taxon>
        <taxon>Rhodobacterales</taxon>
        <taxon>Roseobacteraceae</taxon>
        <taxon>Primorskyibacter</taxon>
    </lineage>
</organism>
<evidence type="ECO:0000259" key="8">
    <source>
        <dbReference type="PROSITE" id="PS50928"/>
    </source>
</evidence>
<dbReference type="PANTHER" id="PTHR43163:SF6">
    <property type="entry name" value="DIPEPTIDE TRANSPORT SYSTEM PERMEASE PROTEIN DPPB-RELATED"/>
    <property type="match status" value="1"/>
</dbReference>
<keyword evidence="5 7" id="KW-1133">Transmembrane helix</keyword>
<dbReference type="EMBL" id="BMFJ01000001">
    <property type="protein sequence ID" value="GGE15543.1"/>
    <property type="molecule type" value="Genomic_DNA"/>
</dbReference>
<keyword evidence="3" id="KW-1003">Cell membrane</keyword>
<dbReference type="CDD" id="cd06261">
    <property type="entry name" value="TM_PBP2"/>
    <property type="match status" value="1"/>
</dbReference>
<keyword evidence="6 7" id="KW-0472">Membrane</keyword>
<dbReference type="PROSITE" id="PS50928">
    <property type="entry name" value="ABC_TM1"/>
    <property type="match status" value="1"/>
</dbReference>
<dbReference type="GO" id="GO:0005886">
    <property type="term" value="C:plasma membrane"/>
    <property type="evidence" value="ECO:0007669"/>
    <property type="project" value="UniProtKB-SubCell"/>
</dbReference>
<dbReference type="Proteomes" id="UP000612855">
    <property type="component" value="Unassembled WGS sequence"/>
</dbReference>
<sequence length="314" mass="33780">MTKYILMRSFQVLPVLLGVTFLVFLSLYLLPGDVTLNLLGLAANEDSIARLRAELGLDRPFSVQFGIWLGRALQGDLGVSHVMRTPVTAVVLEKTGNSLILMGAGLAITVVGAALLGPLSAVRKDRATDHTVKTLTFLLASMPAYWLGLVLIVAFSITLPWLPASGMYDFITPGGLPDLTAHLFLPALTTAATSLAIVTRVTRAAMVEALARSHVTAARSRGVRGFRLLYGHGVRAILPTFVNICGLQIGYLFGSSIFTEVIFSWPGIGQQLYTSIIARDGPMVQGCVLAVALVFVLGNLLADILIRWLDVHRD</sequence>
<feature type="transmembrane region" description="Helical" evidence="7">
    <location>
        <begin position="134"/>
        <end position="159"/>
    </location>
</feature>